<evidence type="ECO:0000313" key="3">
    <source>
        <dbReference type="EMBL" id="HGS20349.1"/>
    </source>
</evidence>
<keyword evidence="1" id="KW-0812">Transmembrane</keyword>
<comment type="caution">
    <text evidence="3">The sequence shown here is derived from an EMBL/GenBank/DDBJ whole genome shotgun (WGS) entry which is preliminary data.</text>
</comment>
<proteinExistence type="predicted"/>
<sequence length="395" mass="44550">MSELVLIVVAIFLMIGAITGETYLLVLGYLIAGAYLLARWWPGHSLKNLSARRDFPDHVFPDEVIPVQITIKNHSILPVVWLAIRDLHPIDLSDVHTFKQVITLSPKKTLHLKYFLKANHRGYFPIGPMTLETSDLFGWTNPIHSGIPASFLTVYPTVIPLRNPFLPSNSPIGLLAHTQPLYEDPNRVVGKRDYQQGDPLRKVDWKATAAQQKIQVKTYEPSTDLETVVFLNLDTEAYHPRSRFDGPELAIVTAASIAAWSVKKRQAVGLITNGLDILNQTGQIRPIAPRKGKQHLMRLLELLARVKTLSSPDLDLNQMINHYRQELGWGTTLFVLTGAVDESLIHELRVTQRMGLKPIIILCGWFVELKVPIQNGLAFEIPVRILNTEEDLKAW</sequence>
<dbReference type="PANTHER" id="PTHR34351:SF2">
    <property type="entry name" value="DUF58 DOMAIN-CONTAINING PROTEIN"/>
    <property type="match status" value="1"/>
</dbReference>
<gene>
    <name evidence="3" type="ORF">ENT37_00585</name>
</gene>
<name>A0A7C4PJS0_9CHLR</name>
<dbReference type="Pfam" id="PF01882">
    <property type="entry name" value="DUF58"/>
    <property type="match status" value="1"/>
</dbReference>
<dbReference type="AlphaFoldDB" id="A0A7C4PJS0"/>
<dbReference type="InterPro" id="IPR002881">
    <property type="entry name" value="DUF58"/>
</dbReference>
<dbReference type="EMBL" id="DSYK01000031">
    <property type="protein sequence ID" value="HGS20349.1"/>
    <property type="molecule type" value="Genomic_DNA"/>
</dbReference>
<evidence type="ECO:0000256" key="1">
    <source>
        <dbReference type="SAM" id="Phobius"/>
    </source>
</evidence>
<keyword evidence="1" id="KW-0472">Membrane</keyword>
<feature type="domain" description="DUF58" evidence="2">
    <location>
        <begin position="192"/>
        <end position="351"/>
    </location>
</feature>
<feature type="transmembrane region" description="Helical" evidence="1">
    <location>
        <begin position="6"/>
        <end position="38"/>
    </location>
</feature>
<organism evidence="3">
    <name type="scientific">Anaerolinea thermolimosa</name>
    <dbReference type="NCBI Taxonomy" id="229919"/>
    <lineage>
        <taxon>Bacteria</taxon>
        <taxon>Bacillati</taxon>
        <taxon>Chloroflexota</taxon>
        <taxon>Anaerolineae</taxon>
        <taxon>Anaerolineales</taxon>
        <taxon>Anaerolineaceae</taxon>
        <taxon>Anaerolinea</taxon>
    </lineage>
</organism>
<evidence type="ECO:0000259" key="2">
    <source>
        <dbReference type="Pfam" id="PF01882"/>
    </source>
</evidence>
<protein>
    <submittedName>
        <fullName evidence="3">DUF58 domain-containing protein</fullName>
    </submittedName>
</protein>
<accession>A0A7C4PJS0</accession>
<dbReference type="PANTHER" id="PTHR34351">
    <property type="entry name" value="SLR1927 PROTEIN-RELATED"/>
    <property type="match status" value="1"/>
</dbReference>
<keyword evidence="1" id="KW-1133">Transmembrane helix</keyword>
<reference evidence="3" key="1">
    <citation type="journal article" date="2020" name="mSystems">
        <title>Genome- and Community-Level Interaction Insights into Carbon Utilization and Element Cycling Functions of Hydrothermarchaeota in Hydrothermal Sediment.</title>
        <authorList>
            <person name="Zhou Z."/>
            <person name="Liu Y."/>
            <person name="Xu W."/>
            <person name="Pan J."/>
            <person name="Luo Z.H."/>
            <person name="Li M."/>
        </authorList>
    </citation>
    <scope>NUCLEOTIDE SEQUENCE [LARGE SCALE GENOMIC DNA]</scope>
    <source>
        <strain evidence="3">SpSt-573</strain>
    </source>
</reference>